<dbReference type="PATRIC" id="fig|1212489.4.peg.1829"/>
<evidence type="ECO:0000313" key="1">
    <source>
        <dbReference type="EMBL" id="KTC88109.1"/>
    </source>
</evidence>
<dbReference type="Proteomes" id="UP000054736">
    <property type="component" value="Unassembled WGS sequence"/>
</dbReference>
<gene>
    <name evidence="1" type="ORF">Ldro_1728</name>
</gene>
<dbReference type="OrthoDB" id="5648646at2"/>
<name>A0A0W0SXY0_9GAMM</name>
<keyword evidence="2" id="KW-1185">Reference proteome</keyword>
<comment type="caution">
    <text evidence="1">The sequence shown here is derived from an EMBL/GenBank/DDBJ whole genome shotgun (WGS) entry which is preliminary data.</text>
</comment>
<organism evidence="1 2">
    <name type="scientific">Legionella drozanskii LLAP-1</name>
    <dbReference type="NCBI Taxonomy" id="1212489"/>
    <lineage>
        <taxon>Bacteria</taxon>
        <taxon>Pseudomonadati</taxon>
        <taxon>Pseudomonadota</taxon>
        <taxon>Gammaproteobacteria</taxon>
        <taxon>Legionellales</taxon>
        <taxon>Legionellaceae</taxon>
        <taxon>Legionella</taxon>
    </lineage>
</organism>
<evidence type="ECO:0000313" key="2">
    <source>
        <dbReference type="Proteomes" id="UP000054736"/>
    </source>
</evidence>
<protein>
    <submittedName>
        <fullName evidence="1">Uncharacterized protein</fullName>
    </submittedName>
</protein>
<proteinExistence type="predicted"/>
<dbReference type="RefSeq" id="WP_058496002.1">
    <property type="nucleotide sequence ID" value="NZ_CAAAIU010000013.1"/>
</dbReference>
<sequence>MQIQPLQPVAVRLKCGHAEASCFLVELRDTEMQLTSTDYLENNSPVVFSSKFFKGEAKITNLNFSHHHFNYTLAIVFIQFQPGLLVNKLL</sequence>
<dbReference type="EMBL" id="LNXY01000020">
    <property type="protein sequence ID" value="KTC88109.1"/>
    <property type="molecule type" value="Genomic_DNA"/>
</dbReference>
<dbReference type="AlphaFoldDB" id="A0A0W0SXY0"/>
<dbReference type="STRING" id="1212489.Ldro_1728"/>
<reference evidence="1 2" key="1">
    <citation type="submission" date="2015-11" db="EMBL/GenBank/DDBJ databases">
        <title>Genomic analysis of 38 Legionella species identifies large and diverse effector repertoires.</title>
        <authorList>
            <person name="Burstein D."/>
            <person name="Amaro F."/>
            <person name="Zusman T."/>
            <person name="Lifshitz Z."/>
            <person name="Cohen O."/>
            <person name="Gilbert J.A."/>
            <person name="Pupko T."/>
            <person name="Shuman H.A."/>
            <person name="Segal G."/>
        </authorList>
    </citation>
    <scope>NUCLEOTIDE SEQUENCE [LARGE SCALE GENOMIC DNA]</scope>
    <source>
        <strain evidence="1 2">ATCC 700990</strain>
    </source>
</reference>
<accession>A0A0W0SXY0</accession>